<dbReference type="AlphaFoldDB" id="A0A2K3NEX4"/>
<sequence length="275" mass="31947">MLRSYYQHVSQYENSLVTKFYGVHCVKPIGGQKTRFIVMGNLFCSEYPIHRRFDLKGSSHGRATDKTEEEIDETTTLKDLDLNFVFRLQSNSYKDLIKKIERDCEFLEAEGIMDYSLLVGMHFRDDNTVDKMGLSPFLLRTGKQDSYQSEKFMRGCRFLEAELQDRDRVKSGRKSLIRLGANMPARAERMARRSDFDQYSSGGISHFTPYGIGETYDVVLYFGIIDILQDYDISKKLEHAYKSLQVDPSSISAVDPKLYSKRFRDFVGRIFSEDR</sequence>
<dbReference type="GO" id="GO:0016308">
    <property type="term" value="F:1-phosphatidylinositol-4-phosphate 5-kinase activity"/>
    <property type="evidence" value="ECO:0007669"/>
    <property type="project" value="UniProtKB-EC"/>
</dbReference>
<protein>
    <recommendedName>
        <fullName evidence="1">1-phosphatidylinositol-4-phosphate 5-kinase</fullName>
        <ecNumber evidence="1">2.7.1.68</ecNumber>
    </recommendedName>
</protein>
<evidence type="ECO:0000256" key="1">
    <source>
        <dbReference type="ARBA" id="ARBA00012172"/>
    </source>
</evidence>
<proteinExistence type="predicted"/>
<dbReference type="SMART" id="SM00330">
    <property type="entry name" value="PIPKc"/>
    <property type="match status" value="1"/>
</dbReference>
<dbReference type="EC" id="2.7.1.68" evidence="1"/>
<evidence type="ECO:0000313" key="6">
    <source>
        <dbReference type="Proteomes" id="UP000236291"/>
    </source>
</evidence>
<dbReference type="InterPro" id="IPR002498">
    <property type="entry name" value="PInositol-4-P-4/5-kinase_core"/>
</dbReference>
<dbReference type="Gene3D" id="3.30.810.10">
    <property type="entry name" value="2-Layer Sandwich"/>
    <property type="match status" value="1"/>
</dbReference>
<name>A0A2K3NEX4_TRIPR</name>
<keyword evidence="2 3" id="KW-0418">Kinase</keyword>
<evidence type="ECO:0000256" key="3">
    <source>
        <dbReference type="PROSITE-ProRule" id="PRU00781"/>
    </source>
</evidence>
<dbReference type="PANTHER" id="PTHR23086:SF140">
    <property type="entry name" value="PHOSPHATIDYLINOSITOL 4-PHOSPHATE 5-KINASE 2"/>
    <property type="match status" value="1"/>
</dbReference>
<keyword evidence="3" id="KW-0547">Nucleotide-binding</keyword>
<dbReference type="InterPro" id="IPR027484">
    <property type="entry name" value="PInositol-4-P-5-kinase_N"/>
</dbReference>
<dbReference type="SUPFAM" id="SSF56104">
    <property type="entry name" value="SAICAR synthase-like"/>
    <property type="match status" value="1"/>
</dbReference>
<dbReference type="InterPro" id="IPR023610">
    <property type="entry name" value="PInositol-4/5-P-5/4-kinase"/>
</dbReference>
<dbReference type="PROSITE" id="PS51455">
    <property type="entry name" value="PIPK"/>
    <property type="match status" value="1"/>
</dbReference>
<evidence type="ECO:0000256" key="2">
    <source>
        <dbReference type="ARBA" id="ARBA00022777"/>
    </source>
</evidence>
<dbReference type="Proteomes" id="UP000236291">
    <property type="component" value="Unassembled WGS sequence"/>
</dbReference>
<keyword evidence="3" id="KW-0808">Transferase</keyword>
<evidence type="ECO:0000313" key="5">
    <source>
        <dbReference type="EMBL" id="PNY01582.1"/>
    </source>
</evidence>
<dbReference type="PANTHER" id="PTHR23086">
    <property type="entry name" value="PHOSPHATIDYLINOSITOL-4-PHOSPHATE 5-KINASE"/>
    <property type="match status" value="1"/>
</dbReference>
<dbReference type="ExpressionAtlas" id="A0A2K3NEX4">
    <property type="expression patterns" value="baseline"/>
</dbReference>
<dbReference type="GO" id="GO:0046854">
    <property type="term" value="P:phosphatidylinositol phosphate biosynthetic process"/>
    <property type="evidence" value="ECO:0007669"/>
    <property type="project" value="TreeGrafter"/>
</dbReference>
<keyword evidence="3" id="KW-0067">ATP-binding</keyword>
<gene>
    <name evidence="5" type="ORF">L195_g024882</name>
</gene>
<dbReference type="InterPro" id="IPR027483">
    <property type="entry name" value="PInositol-4-P-4/5-kinase_C_sf"/>
</dbReference>
<dbReference type="STRING" id="57577.A0A2K3NEX4"/>
<dbReference type="EMBL" id="ASHM01020289">
    <property type="protein sequence ID" value="PNY01582.1"/>
    <property type="molecule type" value="Genomic_DNA"/>
</dbReference>
<dbReference type="GO" id="GO:0005886">
    <property type="term" value="C:plasma membrane"/>
    <property type="evidence" value="ECO:0007669"/>
    <property type="project" value="TreeGrafter"/>
</dbReference>
<feature type="domain" description="PIPK" evidence="4">
    <location>
        <begin position="1"/>
        <end position="271"/>
    </location>
</feature>
<comment type="caution">
    <text evidence="5">The sequence shown here is derived from an EMBL/GenBank/DDBJ whole genome shotgun (WGS) entry which is preliminary data.</text>
</comment>
<reference evidence="5 6" key="2">
    <citation type="journal article" date="2017" name="Front. Plant Sci.">
        <title>Gene Classification and Mining of Molecular Markers Useful in Red Clover (Trifolium pratense) Breeding.</title>
        <authorList>
            <person name="Istvanek J."/>
            <person name="Dluhosova J."/>
            <person name="Dluhos P."/>
            <person name="Patkova L."/>
            <person name="Nedelnik J."/>
            <person name="Repkova J."/>
        </authorList>
    </citation>
    <scope>NUCLEOTIDE SEQUENCE [LARGE SCALE GENOMIC DNA]</scope>
    <source>
        <strain evidence="6">cv. Tatra</strain>
        <tissue evidence="5">Young leaves</tissue>
    </source>
</reference>
<reference evidence="5 6" key="1">
    <citation type="journal article" date="2014" name="Am. J. Bot.">
        <title>Genome assembly and annotation for red clover (Trifolium pratense; Fabaceae).</title>
        <authorList>
            <person name="Istvanek J."/>
            <person name="Jaros M."/>
            <person name="Krenek A."/>
            <person name="Repkova J."/>
        </authorList>
    </citation>
    <scope>NUCLEOTIDE SEQUENCE [LARGE SCALE GENOMIC DNA]</scope>
    <source>
        <strain evidence="6">cv. Tatra</strain>
        <tissue evidence="5">Young leaves</tissue>
    </source>
</reference>
<organism evidence="5 6">
    <name type="scientific">Trifolium pratense</name>
    <name type="common">Red clover</name>
    <dbReference type="NCBI Taxonomy" id="57577"/>
    <lineage>
        <taxon>Eukaryota</taxon>
        <taxon>Viridiplantae</taxon>
        <taxon>Streptophyta</taxon>
        <taxon>Embryophyta</taxon>
        <taxon>Tracheophyta</taxon>
        <taxon>Spermatophyta</taxon>
        <taxon>Magnoliopsida</taxon>
        <taxon>eudicotyledons</taxon>
        <taxon>Gunneridae</taxon>
        <taxon>Pentapetalae</taxon>
        <taxon>rosids</taxon>
        <taxon>fabids</taxon>
        <taxon>Fabales</taxon>
        <taxon>Fabaceae</taxon>
        <taxon>Papilionoideae</taxon>
        <taxon>50 kb inversion clade</taxon>
        <taxon>NPAAA clade</taxon>
        <taxon>Hologalegina</taxon>
        <taxon>IRL clade</taxon>
        <taxon>Trifolieae</taxon>
        <taxon>Trifolium</taxon>
    </lineage>
</organism>
<dbReference type="GO" id="GO:0005524">
    <property type="term" value="F:ATP binding"/>
    <property type="evidence" value="ECO:0007669"/>
    <property type="project" value="UniProtKB-UniRule"/>
</dbReference>
<evidence type="ECO:0000259" key="4">
    <source>
        <dbReference type="PROSITE" id="PS51455"/>
    </source>
</evidence>
<accession>A0A2K3NEX4</accession>
<dbReference type="Gene3D" id="3.30.800.10">
    <property type="entry name" value="Phosphatidylinositol Phosphate Kinase II Beta"/>
    <property type="match status" value="1"/>
</dbReference>
<dbReference type="Pfam" id="PF01504">
    <property type="entry name" value="PIP5K"/>
    <property type="match status" value="1"/>
</dbReference>